<dbReference type="Proteomes" id="UP001528823">
    <property type="component" value="Unassembled WGS sequence"/>
</dbReference>
<comment type="caution">
    <text evidence="2">The sequence shown here is derived from an EMBL/GenBank/DDBJ whole genome shotgun (WGS) entry which is preliminary data.</text>
</comment>
<dbReference type="RefSeq" id="WP_274688558.1">
    <property type="nucleotide sequence ID" value="NZ_JAPMOU010000009.1"/>
</dbReference>
<dbReference type="PROSITE" id="PS50853">
    <property type="entry name" value="FN3"/>
    <property type="match status" value="1"/>
</dbReference>
<keyword evidence="3" id="KW-1185">Reference proteome</keyword>
<proteinExistence type="predicted"/>
<evidence type="ECO:0000313" key="3">
    <source>
        <dbReference type="Proteomes" id="UP001528823"/>
    </source>
</evidence>
<name>A0ABT5U749_9GAMM</name>
<dbReference type="InterPro" id="IPR024079">
    <property type="entry name" value="MetalloPept_cat_dom_sf"/>
</dbReference>
<dbReference type="InterPro" id="IPR036116">
    <property type="entry name" value="FN3_sf"/>
</dbReference>
<dbReference type="Gene3D" id="3.40.390.10">
    <property type="entry name" value="Collagenase (Catalytic Domain)"/>
    <property type="match status" value="1"/>
</dbReference>
<dbReference type="Gene3D" id="2.60.40.10">
    <property type="entry name" value="Immunoglobulins"/>
    <property type="match status" value="1"/>
</dbReference>
<dbReference type="InterPro" id="IPR019026">
    <property type="entry name" value="Peptidase_M64_IgA"/>
</dbReference>
<gene>
    <name evidence="2" type="ORF">ORQ98_09460</name>
</gene>
<sequence>MKAMTKGLVTLLLFYCVTLAGHAKLVEFVLTNQELLLDRDSQPYNDYLSQLNKQLGQPQSINTLAIIQLNSHNQTVKIEQLTSPLVLRGEMFNPQTGLIESVTNQPLATGNLYLDIDENEGINKILIFSPKTMPETGLTWQFSTERNVALTNIGIKEKIGESVFKLVDNGPSSNRVDLVFVAEGYTQNEIARFKEDLTAVVNGFFEEHPISLYKSYFNVWGVESISNQSGAGYSYPKDTRFKSYFNCYNIDRLLCVDISEVQKYVSQRLSSHSRDIIVVVVNTDKYGGSGGAVATMSLHSSAVDLALHEVAHTFGLLADEYDYGSCRVAPASEANVTNNRSGNKWSHWFDVANNVNVFEGAKYCRYGMYRPTNNSLMRALGQPFYAVNSEQLIRRIYSFTTPLSSQTPNTKTINISTQQQQAFSASLLQPTTKTVTAKWQLNDKQVSSATDFTFMGNNYPPGTYQLTVEAQDKTKHVIVDRNNRLKDAFTWTINLKAGSHQCHTPASPTHLTAQILDKNTFQLSWLAPEHAQHYTVQRLIEGTWQDEVSTTATMTEISNLAPESEQLVRVIGANGCDEMGKASEPLEVSLKRTLNF</sequence>
<organism evidence="2 3">
    <name type="scientific">Spartinivicinus poritis</name>
    <dbReference type="NCBI Taxonomy" id="2994640"/>
    <lineage>
        <taxon>Bacteria</taxon>
        <taxon>Pseudomonadati</taxon>
        <taxon>Pseudomonadota</taxon>
        <taxon>Gammaproteobacteria</taxon>
        <taxon>Oceanospirillales</taxon>
        <taxon>Zooshikellaceae</taxon>
        <taxon>Spartinivicinus</taxon>
    </lineage>
</organism>
<reference evidence="2 3" key="1">
    <citation type="submission" date="2022-11" db="EMBL/GenBank/DDBJ databases">
        <title>Spartinivicinus poritis sp. nov., isolated from scleractinian coral Porites lutea.</title>
        <authorList>
            <person name="Zhang G."/>
            <person name="Cai L."/>
            <person name="Wei Q."/>
        </authorList>
    </citation>
    <scope>NUCLEOTIDE SEQUENCE [LARGE SCALE GENOMIC DNA]</scope>
    <source>
        <strain evidence="2 3">A2-2</strain>
    </source>
</reference>
<evidence type="ECO:0000313" key="2">
    <source>
        <dbReference type="EMBL" id="MDE1462199.1"/>
    </source>
</evidence>
<dbReference type="InterPro" id="IPR003961">
    <property type="entry name" value="FN3_dom"/>
</dbReference>
<dbReference type="InterPro" id="IPR013783">
    <property type="entry name" value="Ig-like_fold"/>
</dbReference>
<protein>
    <submittedName>
        <fullName evidence="2">M64 family metallo-endopeptidase</fullName>
    </submittedName>
</protein>
<dbReference type="CDD" id="cd00063">
    <property type="entry name" value="FN3"/>
    <property type="match status" value="1"/>
</dbReference>
<dbReference type="SUPFAM" id="SSF49265">
    <property type="entry name" value="Fibronectin type III"/>
    <property type="match status" value="1"/>
</dbReference>
<dbReference type="Pfam" id="PF09471">
    <property type="entry name" value="Peptidase_M64"/>
    <property type="match status" value="1"/>
</dbReference>
<evidence type="ECO:0000259" key="1">
    <source>
        <dbReference type="PROSITE" id="PS50853"/>
    </source>
</evidence>
<feature type="domain" description="Fibronectin type-III" evidence="1">
    <location>
        <begin position="507"/>
        <end position="593"/>
    </location>
</feature>
<dbReference type="EMBL" id="JAPMOU010000009">
    <property type="protein sequence ID" value="MDE1462199.1"/>
    <property type="molecule type" value="Genomic_DNA"/>
</dbReference>
<accession>A0ABT5U749</accession>